<dbReference type="PROSITE" id="PS51387">
    <property type="entry name" value="FAD_PCMH"/>
    <property type="match status" value="1"/>
</dbReference>
<dbReference type="InterPro" id="IPR016166">
    <property type="entry name" value="FAD-bd_PCMH"/>
</dbReference>
<dbReference type="PANTHER" id="PTHR42659">
    <property type="entry name" value="XANTHINE DEHYDROGENASE SUBUNIT C-RELATED"/>
    <property type="match status" value="1"/>
</dbReference>
<dbReference type="InterPro" id="IPR002346">
    <property type="entry name" value="Mopterin_DH_FAD-bd"/>
</dbReference>
<feature type="domain" description="FAD-binding PCMH-type" evidence="4">
    <location>
        <begin position="1"/>
        <end position="174"/>
    </location>
</feature>
<dbReference type="AlphaFoldDB" id="A0A420WMZ7"/>
<dbReference type="InterPro" id="IPR036683">
    <property type="entry name" value="CO_DH_flav_C_dom_sf"/>
</dbReference>
<evidence type="ECO:0000259" key="4">
    <source>
        <dbReference type="PROSITE" id="PS51387"/>
    </source>
</evidence>
<keyword evidence="1" id="KW-0285">Flavoprotein</keyword>
<dbReference type="Proteomes" id="UP000277424">
    <property type="component" value="Unassembled WGS sequence"/>
</dbReference>
<keyword evidence="2" id="KW-0274">FAD</keyword>
<dbReference type="OrthoDB" id="9793944at2"/>
<dbReference type="GO" id="GO:0071949">
    <property type="term" value="F:FAD binding"/>
    <property type="evidence" value="ECO:0007669"/>
    <property type="project" value="InterPro"/>
</dbReference>
<dbReference type="Pfam" id="PF00941">
    <property type="entry name" value="FAD_binding_5"/>
    <property type="match status" value="1"/>
</dbReference>
<name>A0A420WMZ7_9PROT</name>
<proteinExistence type="predicted"/>
<dbReference type="GO" id="GO:0016491">
    <property type="term" value="F:oxidoreductase activity"/>
    <property type="evidence" value="ECO:0007669"/>
    <property type="project" value="UniProtKB-KW"/>
</dbReference>
<keyword evidence="3" id="KW-0560">Oxidoreductase</keyword>
<organism evidence="5 6">
    <name type="scientific">Oceanibaculum indicum</name>
    <dbReference type="NCBI Taxonomy" id="526216"/>
    <lineage>
        <taxon>Bacteria</taxon>
        <taxon>Pseudomonadati</taxon>
        <taxon>Pseudomonadota</taxon>
        <taxon>Alphaproteobacteria</taxon>
        <taxon>Rhodospirillales</taxon>
        <taxon>Oceanibaculaceae</taxon>
        <taxon>Oceanibaculum</taxon>
    </lineage>
</organism>
<dbReference type="SUPFAM" id="SSF55447">
    <property type="entry name" value="CO dehydrogenase flavoprotein C-terminal domain-like"/>
    <property type="match status" value="1"/>
</dbReference>
<protein>
    <submittedName>
        <fullName evidence="5">Carbon-monoxide dehydrogenase medium subunit</fullName>
    </submittedName>
</protein>
<dbReference type="RefSeq" id="WP_121216823.1">
    <property type="nucleotide sequence ID" value="NZ_RBIG01000001.1"/>
</dbReference>
<dbReference type="EMBL" id="RBIG01000001">
    <property type="protein sequence ID" value="RKQ72418.1"/>
    <property type="molecule type" value="Genomic_DNA"/>
</dbReference>
<accession>A0A420WMZ7</accession>
<dbReference type="InterPro" id="IPR051312">
    <property type="entry name" value="Diverse_Substr_Oxidored"/>
</dbReference>
<gene>
    <name evidence="5" type="ORF">BCL74_0184</name>
</gene>
<evidence type="ECO:0000256" key="1">
    <source>
        <dbReference type="ARBA" id="ARBA00022630"/>
    </source>
</evidence>
<evidence type="ECO:0000256" key="3">
    <source>
        <dbReference type="ARBA" id="ARBA00023002"/>
    </source>
</evidence>
<evidence type="ECO:0000313" key="5">
    <source>
        <dbReference type="EMBL" id="RKQ72418.1"/>
    </source>
</evidence>
<dbReference type="SUPFAM" id="SSF56176">
    <property type="entry name" value="FAD-binding/transporter-associated domain-like"/>
    <property type="match status" value="1"/>
</dbReference>
<dbReference type="InterPro" id="IPR016169">
    <property type="entry name" value="FAD-bd_PCMH_sub2"/>
</dbReference>
<reference evidence="5 6" key="1">
    <citation type="submission" date="2018-10" db="EMBL/GenBank/DDBJ databases">
        <title>Comparative analysis of microorganisms from saline springs in Andes Mountain Range, Colombia.</title>
        <authorList>
            <person name="Rubin E."/>
        </authorList>
    </citation>
    <scope>NUCLEOTIDE SEQUENCE [LARGE SCALE GENOMIC DNA]</scope>
    <source>
        <strain evidence="5 6">USBA 36</strain>
    </source>
</reference>
<evidence type="ECO:0000256" key="2">
    <source>
        <dbReference type="ARBA" id="ARBA00022827"/>
    </source>
</evidence>
<comment type="caution">
    <text evidence="5">The sequence shown here is derived from an EMBL/GenBank/DDBJ whole genome shotgun (WGS) entry which is preliminary data.</text>
</comment>
<dbReference type="Gene3D" id="3.30.465.10">
    <property type="match status" value="1"/>
</dbReference>
<dbReference type="InterPro" id="IPR036318">
    <property type="entry name" value="FAD-bd_PCMH-like_sf"/>
</dbReference>
<evidence type="ECO:0000313" key="6">
    <source>
        <dbReference type="Proteomes" id="UP000277424"/>
    </source>
</evidence>
<dbReference type="InterPro" id="IPR016167">
    <property type="entry name" value="FAD-bd_PCMH_sub1"/>
</dbReference>
<dbReference type="PANTHER" id="PTHR42659:SF2">
    <property type="entry name" value="XANTHINE DEHYDROGENASE SUBUNIT C-RELATED"/>
    <property type="match status" value="1"/>
</dbReference>
<dbReference type="Gene3D" id="3.30.43.10">
    <property type="entry name" value="Uridine Diphospho-n-acetylenolpyruvylglucosamine Reductase, domain 2"/>
    <property type="match status" value="1"/>
</dbReference>
<sequence>MKPARFDYLSAADLAGTLSLLAEGAKPMAGNQSLGPMLNLRLARPGHLADIALLPELRAVEETPEAVVLGAAITHAEIEDGEVPDPSGGWLRAAAANIAHRAVRNRGTIGGSLAHADPAADWPTVLAGLGAAVRLQGPSGTREMPMADFLTGPFSTALKPDELLTAIILPRPSKGARWGYWKFCRQVGEFAKASAAVLIDPAERGAGLGLRCAVGALGRQPLLLDDPAALIEGRTSPMEALAKALPDRAPAELTLHVTALTRALNQAKGEK</sequence>